<keyword evidence="5" id="KW-0029">Amino-acid transport</keyword>
<proteinExistence type="inferred from homology"/>
<feature type="transmembrane region" description="Helical" evidence="9">
    <location>
        <begin position="331"/>
        <end position="350"/>
    </location>
</feature>
<feature type="transmembrane region" description="Helical" evidence="9">
    <location>
        <begin position="264"/>
        <end position="283"/>
    </location>
</feature>
<evidence type="ECO:0000256" key="2">
    <source>
        <dbReference type="ARBA" id="ARBA00008066"/>
    </source>
</evidence>
<feature type="transmembrane region" description="Helical" evidence="9">
    <location>
        <begin position="410"/>
        <end position="429"/>
    </location>
</feature>
<dbReference type="GO" id="GO:0005774">
    <property type="term" value="C:vacuolar membrane"/>
    <property type="evidence" value="ECO:0007669"/>
    <property type="project" value="TreeGrafter"/>
</dbReference>
<feature type="transmembrane region" description="Helical" evidence="9">
    <location>
        <begin position="178"/>
        <end position="197"/>
    </location>
</feature>
<name>A0A168S9U7_ABSGL</name>
<reference evidence="11" key="1">
    <citation type="submission" date="2016-04" db="EMBL/GenBank/DDBJ databases">
        <authorList>
            <person name="Evans L.H."/>
            <person name="Alamgir A."/>
            <person name="Owens N."/>
            <person name="Weber N.D."/>
            <person name="Virtaneva K."/>
            <person name="Barbian K."/>
            <person name="Babar A."/>
            <person name="Rosenke K."/>
        </authorList>
    </citation>
    <scope>NUCLEOTIDE SEQUENCE [LARGE SCALE GENOMIC DNA]</scope>
    <source>
        <strain evidence="11">CBS 101.48</strain>
    </source>
</reference>
<evidence type="ECO:0000256" key="6">
    <source>
        <dbReference type="ARBA" id="ARBA00022989"/>
    </source>
</evidence>
<dbReference type="STRING" id="4829.A0A168S9U7"/>
<evidence type="ECO:0000256" key="4">
    <source>
        <dbReference type="ARBA" id="ARBA00022692"/>
    </source>
</evidence>
<dbReference type="GO" id="GO:0015179">
    <property type="term" value="F:L-amino acid transmembrane transporter activity"/>
    <property type="evidence" value="ECO:0007669"/>
    <property type="project" value="TreeGrafter"/>
</dbReference>
<feature type="transmembrane region" description="Helical" evidence="9">
    <location>
        <begin position="371"/>
        <end position="390"/>
    </location>
</feature>
<gene>
    <name evidence="11" type="primary">ABSGL_13784.1 scaffold 14339</name>
</gene>
<evidence type="ECO:0000256" key="7">
    <source>
        <dbReference type="ARBA" id="ARBA00023136"/>
    </source>
</evidence>
<accession>A0A168S9U7</accession>
<dbReference type="Pfam" id="PF01490">
    <property type="entry name" value="Aa_trans"/>
    <property type="match status" value="1"/>
</dbReference>
<keyword evidence="6 9" id="KW-1133">Transmembrane helix</keyword>
<dbReference type="PANTHER" id="PTHR22950:SF692">
    <property type="entry name" value="TRANSMEMBRANE AMINO ACID TRANSPORTER FAMILY PROTEIN"/>
    <property type="match status" value="1"/>
</dbReference>
<keyword evidence="12" id="KW-1185">Reference proteome</keyword>
<evidence type="ECO:0000256" key="5">
    <source>
        <dbReference type="ARBA" id="ARBA00022970"/>
    </source>
</evidence>
<organism evidence="11">
    <name type="scientific">Absidia glauca</name>
    <name type="common">Pin mould</name>
    <dbReference type="NCBI Taxonomy" id="4829"/>
    <lineage>
        <taxon>Eukaryota</taxon>
        <taxon>Fungi</taxon>
        <taxon>Fungi incertae sedis</taxon>
        <taxon>Mucoromycota</taxon>
        <taxon>Mucoromycotina</taxon>
        <taxon>Mucoromycetes</taxon>
        <taxon>Mucorales</taxon>
        <taxon>Cunninghamellaceae</taxon>
        <taxon>Absidia</taxon>
    </lineage>
</organism>
<comment type="subcellular location">
    <subcellularLocation>
        <location evidence="1">Membrane</location>
        <topology evidence="1">Multi-pass membrane protein</topology>
    </subcellularLocation>
</comment>
<evidence type="ECO:0000313" key="11">
    <source>
        <dbReference type="EMBL" id="SAM08122.1"/>
    </source>
</evidence>
<keyword evidence="4 9" id="KW-0812">Transmembrane</keyword>
<evidence type="ECO:0000256" key="3">
    <source>
        <dbReference type="ARBA" id="ARBA00022448"/>
    </source>
</evidence>
<dbReference type="PANTHER" id="PTHR22950">
    <property type="entry name" value="AMINO ACID TRANSPORTER"/>
    <property type="match status" value="1"/>
</dbReference>
<evidence type="ECO:0000256" key="9">
    <source>
        <dbReference type="SAM" id="Phobius"/>
    </source>
</evidence>
<dbReference type="OrthoDB" id="655540at2759"/>
<feature type="compositionally biased region" description="Polar residues" evidence="8">
    <location>
        <begin position="1"/>
        <end position="22"/>
    </location>
</feature>
<dbReference type="InterPro" id="IPR013057">
    <property type="entry name" value="AA_transpt_TM"/>
</dbReference>
<protein>
    <recommendedName>
        <fullName evidence="10">Amino acid transporter transmembrane domain-containing protein</fullName>
    </recommendedName>
</protein>
<dbReference type="EMBL" id="LT554888">
    <property type="protein sequence ID" value="SAM08122.1"/>
    <property type="molecule type" value="Genomic_DNA"/>
</dbReference>
<evidence type="ECO:0000313" key="12">
    <source>
        <dbReference type="Proteomes" id="UP000078561"/>
    </source>
</evidence>
<feature type="transmembrane region" description="Helical" evidence="9">
    <location>
        <begin position="290"/>
        <end position="311"/>
    </location>
</feature>
<keyword evidence="3" id="KW-0813">Transport</keyword>
<keyword evidence="7 9" id="KW-0472">Membrane</keyword>
<evidence type="ECO:0000259" key="10">
    <source>
        <dbReference type="Pfam" id="PF01490"/>
    </source>
</evidence>
<dbReference type="Proteomes" id="UP000078561">
    <property type="component" value="Unassembled WGS sequence"/>
</dbReference>
<sequence>MDSSPSLPQRVPTNTHPSQLPNYGSMAPLSDQDTLDLSIHSHPHMHDTSSTRSFRNALGSFGRSYSRTSALYMADNLSLSRHGTVNSGEWEEEARQDDVKSRLDSGSVFSNHTGAGLSFFPALSRHTTLGTMILREEYHEDAHQPHYTSESTFLQSVFNSVNVLVGIGALALPLGIRYAGWLIGMSVFVFCTLSTNYSAKVLARCLDAAPPGALTYADMGAAAFGERGRGVICGVFILELFTLGVAMAVLLGDGLETLFDLDMITTRMISFFVLTPMTFLPISKLAYTSVIGVFSSTFLVLIVALDGLTKSTRPGSLWDPMETEWIPSEPFNIPLSFGLLMAVYSGHAVFPSLYRDMAEPKRYDRMVDTTYLITFVVYLIMAVSGYMMFGLDTMQEITKNLAQTPGYTKWINQGAIYLIVMIPVAKYGLMLNPVNLSWELWVQGQARMEAWCKEHTWKKYAVSTVGRIALSAFVIYIATVFPGFDRIMVSHAW</sequence>
<feature type="region of interest" description="Disordered" evidence="8">
    <location>
        <begin position="1"/>
        <end position="31"/>
    </location>
</feature>
<feature type="transmembrane region" description="Helical" evidence="9">
    <location>
        <begin position="231"/>
        <end position="252"/>
    </location>
</feature>
<feature type="domain" description="Amino acid transporter transmembrane" evidence="10">
    <location>
        <begin position="150"/>
        <end position="488"/>
    </location>
</feature>
<dbReference type="InParanoid" id="A0A168S9U7"/>
<dbReference type="AlphaFoldDB" id="A0A168S9U7"/>
<evidence type="ECO:0000256" key="1">
    <source>
        <dbReference type="ARBA" id="ARBA00004141"/>
    </source>
</evidence>
<comment type="similarity">
    <text evidence="2">Belongs to the amino acid/polyamine transporter 2 family.</text>
</comment>
<feature type="transmembrane region" description="Helical" evidence="9">
    <location>
        <begin position="465"/>
        <end position="484"/>
    </location>
</feature>
<evidence type="ECO:0000256" key="8">
    <source>
        <dbReference type="SAM" id="MobiDB-lite"/>
    </source>
</evidence>